<evidence type="ECO:0000256" key="10">
    <source>
        <dbReference type="ARBA" id="ARBA00025699"/>
    </source>
</evidence>
<dbReference type="InterPro" id="IPR006700">
    <property type="entry name" value="RsmE"/>
</dbReference>
<comment type="function">
    <text evidence="10 12">Specifically methylates the N3 position of the uracil ring of uridine 1498 (m3U1498) in 16S rRNA. Acts on the fully assembled 30S ribosomal subunit.</text>
</comment>
<gene>
    <name evidence="15" type="ORF">SAMN05421734_103242</name>
</gene>
<comment type="similarity">
    <text evidence="2 12">Belongs to the RNA methyltransferase RsmE family.</text>
</comment>
<dbReference type="AlphaFoldDB" id="A0A1G6HWA7"/>
<dbReference type="NCBIfam" id="TIGR00046">
    <property type="entry name" value="RsmE family RNA methyltransferase"/>
    <property type="match status" value="1"/>
</dbReference>
<dbReference type="InterPro" id="IPR046886">
    <property type="entry name" value="RsmE_MTase_dom"/>
</dbReference>
<evidence type="ECO:0000256" key="9">
    <source>
        <dbReference type="ARBA" id="ARBA00022691"/>
    </source>
</evidence>
<dbReference type="InterPro" id="IPR029026">
    <property type="entry name" value="tRNA_m1G_MTases_N"/>
</dbReference>
<evidence type="ECO:0000259" key="14">
    <source>
        <dbReference type="Pfam" id="PF20260"/>
    </source>
</evidence>
<evidence type="ECO:0000256" key="7">
    <source>
        <dbReference type="ARBA" id="ARBA00022603"/>
    </source>
</evidence>
<dbReference type="CDD" id="cd18084">
    <property type="entry name" value="RsmE-like"/>
    <property type="match status" value="1"/>
</dbReference>
<dbReference type="InterPro" id="IPR015947">
    <property type="entry name" value="PUA-like_sf"/>
</dbReference>
<dbReference type="Pfam" id="PF20260">
    <property type="entry name" value="PUA_4"/>
    <property type="match status" value="1"/>
</dbReference>
<comment type="catalytic activity">
    <reaction evidence="11 12">
        <text>uridine(1498) in 16S rRNA + S-adenosyl-L-methionine = N(3)-methyluridine(1498) in 16S rRNA + S-adenosyl-L-homocysteine + H(+)</text>
        <dbReference type="Rhea" id="RHEA:42920"/>
        <dbReference type="Rhea" id="RHEA-COMP:10283"/>
        <dbReference type="Rhea" id="RHEA-COMP:10284"/>
        <dbReference type="ChEBI" id="CHEBI:15378"/>
        <dbReference type="ChEBI" id="CHEBI:57856"/>
        <dbReference type="ChEBI" id="CHEBI:59789"/>
        <dbReference type="ChEBI" id="CHEBI:65315"/>
        <dbReference type="ChEBI" id="CHEBI:74502"/>
        <dbReference type="EC" id="2.1.1.193"/>
    </reaction>
</comment>
<sequence>MQRYFIDPTSWNEDTVVISGNDAHHIKNVMRMSEGESVICVNVKAQVTAECCITNIKDDVTLTVLNYQNEAVELPVHVTIAQGLPKGEKLESIVQKSTELGVDRIVPFEADRSIVKWDYKKKKKKQDRLVKISKEAAEQSHRSYLPTISPVTSFSDVLAILDDYDHVLVAHEDTTRQIEAKRLSYYFSLFKPDDKIMCVIGPEGGISEGEIEALQEAKVKPIRLGRRILRTETAALYFLSALSYHLEEQE</sequence>
<accession>A0A1G6HWA7</accession>
<keyword evidence="8 12" id="KW-0808">Transferase</keyword>
<dbReference type="SUPFAM" id="SSF75217">
    <property type="entry name" value="alpha/beta knot"/>
    <property type="match status" value="1"/>
</dbReference>
<evidence type="ECO:0000256" key="3">
    <source>
        <dbReference type="ARBA" id="ARBA00012328"/>
    </source>
</evidence>
<evidence type="ECO:0000313" key="16">
    <source>
        <dbReference type="Proteomes" id="UP000242949"/>
    </source>
</evidence>
<evidence type="ECO:0000256" key="12">
    <source>
        <dbReference type="PIRNR" id="PIRNR015601"/>
    </source>
</evidence>
<protein>
    <recommendedName>
        <fullName evidence="4 12">Ribosomal RNA small subunit methyltransferase E</fullName>
        <ecNumber evidence="3 12">2.1.1.193</ecNumber>
    </recommendedName>
</protein>
<dbReference type="RefSeq" id="WP_090794465.1">
    <property type="nucleotide sequence ID" value="NZ_FMYI01000003.1"/>
</dbReference>
<evidence type="ECO:0000256" key="4">
    <source>
        <dbReference type="ARBA" id="ARBA00013673"/>
    </source>
</evidence>
<evidence type="ECO:0000256" key="11">
    <source>
        <dbReference type="ARBA" id="ARBA00047944"/>
    </source>
</evidence>
<dbReference type="Proteomes" id="UP000242949">
    <property type="component" value="Unassembled WGS sequence"/>
</dbReference>
<evidence type="ECO:0000256" key="1">
    <source>
        <dbReference type="ARBA" id="ARBA00004496"/>
    </source>
</evidence>
<keyword evidence="6 12" id="KW-0698">rRNA processing</keyword>
<evidence type="ECO:0000259" key="13">
    <source>
        <dbReference type="Pfam" id="PF04452"/>
    </source>
</evidence>
<dbReference type="GO" id="GO:0005737">
    <property type="term" value="C:cytoplasm"/>
    <property type="evidence" value="ECO:0007669"/>
    <property type="project" value="UniProtKB-SubCell"/>
</dbReference>
<keyword evidence="9 12" id="KW-0949">S-adenosyl-L-methionine</keyword>
<dbReference type="InterPro" id="IPR046887">
    <property type="entry name" value="RsmE_PUA-like"/>
</dbReference>
<dbReference type="SUPFAM" id="SSF88697">
    <property type="entry name" value="PUA domain-like"/>
    <property type="match status" value="1"/>
</dbReference>
<feature type="domain" description="Ribosomal RNA small subunit methyltransferase E PUA-like" evidence="14">
    <location>
        <begin position="18"/>
        <end position="64"/>
    </location>
</feature>
<dbReference type="NCBIfam" id="NF008691">
    <property type="entry name" value="PRK11713.1-4"/>
    <property type="match status" value="1"/>
</dbReference>
<evidence type="ECO:0000256" key="6">
    <source>
        <dbReference type="ARBA" id="ARBA00022552"/>
    </source>
</evidence>
<dbReference type="EC" id="2.1.1.193" evidence="3 12"/>
<evidence type="ECO:0000256" key="8">
    <source>
        <dbReference type="ARBA" id="ARBA00022679"/>
    </source>
</evidence>
<dbReference type="EMBL" id="FMYI01000003">
    <property type="protein sequence ID" value="SDB98115.1"/>
    <property type="molecule type" value="Genomic_DNA"/>
</dbReference>
<feature type="domain" description="Ribosomal RNA small subunit methyltransferase E methyltransferase" evidence="13">
    <location>
        <begin position="73"/>
        <end position="242"/>
    </location>
</feature>
<keyword evidence="16" id="KW-1185">Reference proteome</keyword>
<comment type="subcellular location">
    <subcellularLocation>
        <location evidence="1 12">Cytoplasm</location>
    </subcellularLocation>
</comment>
<reference evidence="16" key="1">
    <citation type="submission" date="2016-09" db="EMBL/GenBank/DDBJ databases">
        <authorList>
            <person name="Varghese N."/>
            <person name="Submissions S."/>
        </authorList>
    </citation>
    <scope>NUCLEOTIDE SEQUENCE [LARGE SCALE GENOMIC DNA]</scope>
    <source>
        <strain evidence="16">S5</strain>
    </source>
</reference>
<evidence type="ECO:0000256" key="5">
    <source>
        <dbReference type="ARBA" id="ARBA00022490"/>
    </source>
</evidence>
<dbReference type="Gene3D" id="3.40.1280.10">
    <property type="match status" value="1"/>
</dbReference>
<keyword evidence="7 12" id="KW-0489">Methyltransferase</keyword>
<dbReference type="PANTHER" id="PTHR30027">
    <property type="entry name" value="RIBOSOMAL RNA SMALL SUBUNIT METHYLTRANSFERASE E"/>
    <property type="match status" value="1"/>
</dbReference>
<dbReference type="GO" id="GO:0070042">
    <property type="term" value="F:rRNA (uridine-N3-)-methyltransferase activity"/>
    <property type="evidence" value="ECO:0007669"/>
    <property type="project" value="TreeGrafter"/>
</dbReference>
<organism evidence="15 16">
    <name type="scientific">Pelagirhabdus alkalitolerans</name>
    <dbReference type="NCBI Taxonomy" id="1612202"/>
    <lineage>
        <taxon>Bacteria</taxon>
        <taxon>Bacillati</taxon>
        <taxon>Bacillota</taxon>
        <taxon>Bacilli</taxon>
        <taxon>Bacillales</taxon>
        <taxon>Bacillaceae</taxon>
        <taxon>Pelagirhabdus</taxon>
    </lineage>
</organism>
<dbReference type="PANTHER" id="PTHR30027:SF3">
    <property type="entry name" value="16S RRNA (URACIL(1498)-N(3))-METHYLTRANSFERASE"/>
    <property type="match status" value="1"/>
</dbReference>
<dbReference type="Gene3D" id="2.40.240.20">
    <property type="entry name" value="Hypothetical PUA domain-like, domain 1"/>
    <property type="match status" value="1"/>
</dbReference>
<dbReference type="PIRSF" id="PIRSF015601">
    <property type="entry name" value="MTase_slr0722"/>
    <property type="match status" value="1"/>
</dbReference>
<evidence type="ECO:0000313" key="15">
    <source>
        <dbReference type="EMBL" id="SDB98115.1"/>
    </source>
</evidence>
<keyword evidence="5 12" id="KW-0963">Cytoplasm</keyword>
<dbReference type="OrthoDB" id="9815641at2"/>
<evidence type="ECO:0000256" key="2">
    <source>
        <dbReference type="ARBA" id="ARBA00005528"/>
    </source>
</evidence>
<dbReference type="STRING" id="1612202.SAMN05421734_103242"/>
<dbReference type="InterPro" id="IPR029028">
    <property type="entry name" value="Alpha/beta_knot_MTases"/>
</dbReference>
<dbReference type="Pfam" id="PF04452">
    <property type="entry name" value="Methyltrans_RNA"/>
    <property type="match status" value="1"/>
</dbReference>
<proteinExistence type="inferred from homology"/>
<dbReference type="GO" id="GO:0070475">
    <property type="term" value="P:rRNA base methylation"/>
    <property type="evidence" value="ECO:0007669"/>
    <property type="project" value="TreeGrafter"/>
</dbReference>
<name>A0A1G6HWA7_9BACI</name>